<dbReference type="AlphaFoldDB" id="A0AAV9C0S6"/>
<dbReference type="EMBL" id="JAUJYO010000022">
    <property type="protein sequence ID" value="KAK1282001.1"/>
    <property type="molecule type" value="Genomic_DNA"/>
</dbReference>
<name>A0AAV9C0S6_ACOCL</name>
<dbReference type="PANTHER" id="PTHR34287:SF4">
    <property type="entry name" value="OS04G0504200 PROTEIN"/>
    <property type="match status" value="1"/>
</dbReference>
<dbReference type="Proteomes" id="UP001180020">
    <property type="component" value="Unassembled WGS sequence"/>
</dbReference>
<keyword evidence="2" id="KW-1185">Reference proteome</keyword>
<comment type="caution">
    <text evidence="1">The sequence shown here is derived from an EMBL/GenBank/DDBJ whole genome shotgun (WGS) entry which is preliminary data.</text>
</comment>
<accession>A0AAV9C0S6</accession>
<sequence>MNVSMKKPSHPSYPNLTTIIERVITVEYLQPMMSRDLLAKFPDDSAFDFDYSQSAIWSPLIPRRGGGLIASGFHDIDVRAEAAIGPIKNSRERLIKGNSKMKKNGKRNLVTKRLDFSSVSTPSKGWGKFLRAAKMHFKKQKKGSALKIKLPVY</sequence>
<proteinExistence type="predicted"/>
<evidence type="ECO:0000313" key="2">
    <source>
        <dbReference type="Proteomes" id="UP001180020"/>
    </source>
</evidence>
<reference evidence="1" key="2">
    <citation type="submission" date="2023-06" db="EMBL/GenBank/DDBJ databases">
        <authorList>
            <person name="Ma L."/>
            <person name="Liu K.-W."/>
            <person name="Li Z."/>
            <person name="Hsiao Y.-Y."/>
            <person name="Qi Y."/>
            <person name="Fu T."/>
            <person name="Tang G."/>
            <person name="Zhang D."/>
            <person name="Sun W.-H."/>
            <person name="Liu D.-K."/>
            <person name="Li Y."/>
            <person name="Chen G.-Z."/>
            <person name="Liu X.-D."/>
            <person name="Liao X.-Y."/>
            <person name="Jiang Y.-T."/>
            <person name="Yu X."/>
            <person name="Hao Y."/>
            <person name="Huang J."/>
            <person name="Zhao X.-W."/>
            <person name="Ke S."/>
            <person name="Chen Y.-Y."/>
            <person name="Wu W.-L."/>
            <person name="Hsu J.-L."/>
            <person name="Lin Y.-F."/>
            <person name="Huang M.-D."/>
            <person name="Li C.-Y."/>
            <person name="Huang L."/>
            <person name="Wang Z.-W."/>
            <person name="Zhao X."/>
            <person name="Zhong W.-Y."/>
            <person name="Peng D.-H."/>
            <person name="Ahmad S."/>
            <person name="Lan S."/>
            <person name="Zhang J.-S."/>
            <person name="Tsai W.-C."/>
            <person name="Van De Peer Y."/>
            <person name="Liu Z.-J."/>
        </authorList>
    </citation>
    <scope>NUCLEOTIDE SEQUENCE</scope>
    <source>
        <strain evidence="1">CP</strain>
        <tissue evidence="1">Leaves</tissue>
    </source>
</reference>
<reference evidence="1" key="1">
    <citation type="journal article" date="2023" name="Nat. Commun.">
        <title>Diploid and tetraploid genomes of Acorus and the evolution of monocots.</title>
        <authorList>
            <person name="Ma L."/>
            <person name="Liu K.W."/>
            <person name="Li Z."/>
            <person name="Hsiao Y.Y."/>
            <person name="Qi Y."/>
            <person name="Fu T."/>
            <person name="Tang G.D."/>
            <person name="Zhang D."/>
            <person name="Sun W.H."/>
            <person name="Liu D.K."/>
            <person name="Li Y."/>
            <person name="Chen G.Z."/>
            <person name="Liu X.D."/>
            <person name="Liao X.Y."/>
            <person name="Jiang Y.T."/>
            <person name="Yu X."/>
            <person name="Hao Y."/>
            <person name="Huang J."/>
            <person name="Zhao X.W."/>
            <person name="Ke S."/>
            <person name="Chen Y.Y."/>
            <person name="Wu W.L."/>
            <person name="Hsu J.L."/>
            <person name="Lin Y.F."/>
            <person name="Huang M.D."/>
            <person name="Li C.Y."/>
            <person name="Huang L."/>
            <person name="Wang Z.W."/>
            <person name="Zhao X."/>
            <person name="Zhong W.Y."/>
            <person name="Peng D.H."/>
            <person name="Ahmad S."/>
            <person name="Lan S."/>
            <person name="Zhang J.S."/>
            <person name="Tsai W.C."/>
            <person name="Van de Peer Y."/>
            <person name="Liu Z.J."/>
        </authorList>
    </citation>
    <scope>NUCLEOTIDE SEQUENCE</scope>
    <source>
        <strain evidence="1">CP</strain>
    </source>
</reference>
<evidence type="ECO:0000313" key="1">
    <source>
        <dbReference type="EMBL" id="KAK1282001.1"/>
    </source>
</evidence>
<protein>
    <submittedName>
        <fullName evidence="1">Uncharacterized protein</fullName>
    </submittedName>
</protein>
<dbReference type="PANTHER" id="PTHR34287">
    <property type="entry name" value="OS06G0551500 PROTEIN-RELATED"/>
    <property type="match status" value="1"/>
</dbReference>
<organism evidence="1 2">
    <name type="scientific">Acorus calamus</name>
    <name type="common">Sweet flag</name>
    <dbReference type="NCBI Taxonomy" id="4465"/>
    <lineage>
        <taxon>Eukaryota</taxon>
        <taxon>Viridiplantae</taxon>
        <taxon>Streptophyta</taxon>
        <taxon>Embryophyta</taxon>
        <taxon>Tracheophyta</taxon>
        <taxon>Spermatophyta</taxon>
        <taxon>Magnoliopsida</taxon>
        <taxon>Liliopsida</taxon>
        <taxon>Acoraceae</taxon>
        <taxon>Acorus</taxon>
    </lineage>
</organism>
<gene>
    <name evidence="1" type="ORF">QJS10_CPB22g00320</name>
</gene>